<evidence type="ECO:0000259" key="2">
    <source>
        <dbReference type="Pfam" id="PF07687"/>
    </source>
</evidence>
<dbReference type="AlphaFoldDB" id="A0A415E171"/>
<dbReference type="PIRSF" id="PIRSF037226">
    <property type="entry name" value="Amidohydrolase_ACY1L2_prd"/>
    <property type="match status" value="1"/>
</dbReference>
<dbReference type="Pfam" id="PF07687">
    <property type="entry name" value="M20_dimer"/>
    <property type="match status" value="1"/>
</dbReference>
<dbReference type="Pfam" id="PF01546">
    <property type="entry name" value="Peptidase_M20"/>
    <property type="match status" value="1"/>
</dbReference>
<gene>
    <name evidence="3" type="ORF">DW099_11530</name>
</gene>
<dbReference type="InterPro" id="IPR011650">
    <property type="entry name" value="Peptidase_M20_dimer"/>
</dbReference>
<dbReference type="SUPFAM" id="SSF55031">
    <property type="entry name" value="Bacterial exopeptidase dimerisation domain"/>
    <property type="match status" value="1"/>
</dbReference>
<dbReference type="InterPro" id="IPR036264">
    <property type="entry name" value="Bact_exopeptidase_dim_dom"/>
</dbReference>
<dbReference type="OrthoDB" id="9781032at2"/>
<dbReference type="Proteomes" id="UP000284841">
    <property type="component" value="Unassembled WGS sequence"/>
</dbReference>
<dbReference type="InterPro" id="IPR017144">
    <property type="entry name" value="Xaa-Arg_dipeptidase"/>
</dbReference>
<dbReference type="GO" id="GO:0071713">
    <property type="term" value="F:para-aminobenzoyl-glutamate hydrolase activity"/>
    <property type="evidence" value="ECO:0007669"/>
    <property type="project" value="TreeGrafter"/>
</dbReference>
<name>A0A415E171_9FIRM</name>
<feature type="domain" description="Peptidase M20 dimerisation" evidence="2">
    <location>
        <begin position="174"/>
        <end position="264"/>
    </location>
</feature>
<accession>A0A415E171</accession>
<comment type="similarity">
    <text evidence="1">Belongs to the peptidase M20A family.</text>
</comment>
<dbReference type="Gene3D" id="3.30.70.360">
    <property type="match status" value="1"/>
</dbReference>
<evidence type="ECO:0000313" key="4">
    <source>
        <dbReference type="Proteomes" id="UP000284841"/>
    </source>
</evidence>
<dbReference type="GO" id="GO:0016805">
    <property type="term" value="F:dipeptidase activity"/>
    <property type="evidence" value="ECO:0007669"/>
    <property type="project" value="InterPro"/>
</dbReference>
<dbReference type="PANTHER" id="PTHR30575">
    <property type="entry name" value="PEPTIDASE M20"/>
    <property type="match status" value="1"/>
</dbReference>
<dbReference type="InterPro" id="IPR017439">
    <property type="entry name" value="Amidohydrolase"/>
</dbReference>
<dbReference type="NCBIfam" id="TIGR01891">
    <property type="entry name" value="amidohydrolases"/>
    <property type="match status" value="1"/>
</dbReference>
<evidence type="ECO:0000313" key="3">
    <source>
        <dbReference type="EMBL" id="RHJ87323.1"/>
    </source>
</evidence>
<dbReference type="InterPro" id="IPR052030">
    <property type="entry name" value="Peptidase_M20/M20A_hydrolases"/>
</dbReference>
<dbReference type="SUPFAM" id="SSF53187">
    <property type="entry name" value="Zn-dependent exopeptidases"/>
    <property type="match status" value="1"/>
</dbReference>
<dbReference type="STRING" id="1776384.GCA_900086585_00796"/>
<dbReference type="CDD" id="cd05672">
    <property type="entry name" value="M20_ACY1L2-like"/>
    <property type="match status" value="1"/>
</dbReference>
<proteinExistence type="inferred from homology"/>
<dbReference type="PANTHER" id="PTHR30575:SF0">
    <property type="entry name" value="XAA-ARG DIPEPTIDASE"/>
    <property type="match status" value="1"/>
</dbReference>
<dbReference type="GO" id="GO:0046657">
    <property type="term" value="P:folic acid catabolic process"/>
    <property type="evidence" value="ECO:0007669"/>
    <property type="project" value="TreeGrafter"/>
</dbReference>
<keyword evidence="4" id="KW-1185">Reference proteome</keyword>
<sequence>MEKRDFDRIVEITDDLAPELKKLALDIHGNPEMGRKEFQACKWQMGLLEKYGFETEANFCEIETSYKAVYKGTKPGPKIAMLAEYDALPEIGHACGHNLIAMISVGSGIVIKEFVDKYGGEIHVIGTPAEETQGAKVEMSQKGAFKEYDVAMMAHPFEQNGSSINTMAVYARRFEFFGKTAHAAASPHEGINALDAMINFFNMVNALRQQTKPDARLHGVILNGGVAPNIIPDYTEALFYVRGNKVAYVEELLDKVIACAEGAAKGTGCTYKVSKAEEDFKDTDSNMVLSDLVCDQYEKLGHEILRAGRAVMPGSSDLGDVSYECPAVQLMCGMGPLEDGGHYGAHTVEFAQKACSPEALDNAMEFVKAFAMTAVELLTDPSHLAAIKKEFETEKVDSILPV</sequence>
<protein>
    <recommendedName>
        <fullName evidence="1">Peptidase M20 domain-containing protein 2</fullName>
    </recommendedName>
</protein>
<dbReference type="EMBL" id="QRMS01000003">
    <property type="protein sequence ID" value="RHJ87323.1"/>
    <property type="molecule type" value="Genomic_DNA"/>
</dbReference>
<comment type="caution">
    <text evidence="3">The sequence shown here is derived from an EMBL/GenBank/DDBJ whole genome shotgun (WGS) entry which is preliminary data.</text>
</comment>
<dbReference type="FunFam" id="3.30.70.360:FF:000004">
    <property type="entry name" value="Peptidase M20 domain-containing protein 2"/>
    <property type="match status" value="1"/>
</dbReference>
<dbReference type="GO" id="GO:0005737">
    <property type="term" value="C:cytoplasm"/>
    <property type="evidence" value="ECO:0007669"/>
    <property type="project" value="TreeGrafter"/>
</dbReference>
<dbReference type="Gene3D" id="3.40.630.10">
    <property type="entry name" value="Zn peptidases"/>
    <property type="match status" value="1"/>
</dbReference>
<reference evidence="3 4" key="1">
    <citation type="submission" date="2018-08" db="EMBL/GenBank/DDBJ databases">
        <title>A genome reference for cultivated species of the human gut microbiota.</title>
        <authorList>
            <person name="Zou Y."/>
            <person name="Xue W."/>
            <person name="Luo G."/>
        </authorList>
    </citation>
    <scope>NUCLEOTIDE SEQUENCE [LARGE SCALE GENOMIC DNA]</scope>
    <source>
        <strain evidence="3 4">AM07-24</strain>
    </source>
</reference>
<dbReference type="RefSeq" id="WP_118335831.1">
    <property type="nucleotide sequence ID" value="NZ_AP025567.1"/>
</dbReference>
<evidence type="ECO:0000256" key="1">
    <source>
        <dbReference type="PIRNR" id="PIRNR037226"/>
    </source>
</evidence>
<organism evidence="3 4">
    <name type="scientific">Emergencia timonensis</name>
    <dbReference type="NCBI Taxonomy" id="1776384"/>
    <lineage>
        <taxon>Bacteria</taxon>
        <taxon>Bacillati</taxon>
        <taxon>Bacillota</taxon>
        <taxon>Clostridia</taxon>
        <taxon>Peptostreptococcales</taxon>
        <taxon>Anaerovoracaceae</taxon>
        <taxon>Emergencia</taxon>
    </lineage>
</organism>
<dbReference type="InterPro" id="IPR002933">
    <property type="entry name" value="Peptidase_M20"/>
</dbReference>